<gene>
    <name evidence="1" type="ORF">BCS90_27080</name>
</gene>
<evidence type="ECO:0000313" key="2">
    <source>
        <dbReference type="Proteomes" id="UP000235310"/>
    </source>
</evidence>
<accession>A0ACD5G7H0</accession>
<organism evidence="1 2">
    <name type="scientific">Vibrio cyclitrophicus</name>
    <dbReference type="NCBI Taxonomy" id="47951"/>
    <lineage>
        <taxon>Bacteria</taxon>
        <taxon>Pseudomonadati</taxon>
        <taxon>Pseudomonadota</taxon>
        <taxon>Gammaproteobacteria</taxon>
        <taxon>Vibrionales</taxon>
        <taxon>Vibrionaceae</taxon>
        <taxon>Vibrio</taxon>
    </lineage>
</organism>
<dbReference type="EMBL" id="CP170596">
    <property type="protein sequence ID" value="XNH97288.1"/>
    <property type="molecule type" value="Genomic_DNA"/>
</dbReference>
<reference evidence="1 2" key="1">
    <citation type="journal article" date="2018" name="Nature">
        <title>A major lineage of non-tailed dsDNA viruses as unrecognized killers of marine bacteria.</title>
        <authorList>
            <person name="Kauffman K.M."/>
            <person name="Hussain F.A."/>
            <person name="Yang J."/>
            <person name="Arevalo P."/>
            <person name="Brown J.M."/>
            <person name="Chang W.K."/>
            <person name="VanInsberghe D."/>
            <person name="Elsherbini J."/>
            <person name="Sharma R.S."/>
            <person name="Cutler M.B."/>
            <person name="Kelly L."/>
            <person name="Polz M.F."/>
        </authorList>
    </citation>
    <scope>NUCLEOTIDE SEQUENCE [LARGE SCALE GENOMIC DNA]</scope>
    <source>
        <strain evidence="1 2">10N.222.46.E12</strain>
    </source>
</reference>
<evidence type="ECO:0000313" key="1">
    <source>
        <dbReference type="EMBL" id="XNH97288.1"/>
    </source>
</evidence>
<sequence length="903" mass="99519">MVLDFYTYGAGAQMQYALNAVATFFTTTTFGSLVETALQLSFIISATLFLLYRDAKHVMRFAVIFLAIPTFLISMKATVQIQDAQNPMHSYSVDNVPYIVAIPGWAATTFMHGLTHGIETVFSSTDDRSYSTSGMVFGSELYTLVRSTNAETLSLQQYWKDFYHNCIVGDIRINKKYTMQDILQADDLLAFLQGQSMSPVRGLYNPSGTYQTCQAAFPDIVTQFNAEADRTINKLGAYILGRENSIELSFLKNAVENSHQDLIGVSNNAVDILKQNMAINMTRWNIENNRNSVAANYAYTANQMQTTSMWANIGLQAKEFIPMMHSIALILFVCFGSIVVIIALLPHMALPVLKNYLSSFFFLATWPMIFTILNAIMMWFLQSATNGATQGLHGITLSNMNGIDYVNTRYAAITGYLMMSTPAIAMALTKGASAMMSSLNYQLAGMINQTNARTSAAASSGDISHGNTQMQTHTFNNVNGNKLDTSTLLKEHGTTTQGSDGMLTTQYGDKTVYDTNPTASNFQWNMKWDSQYSEAVQDTYNQAQTNLSSNQAALSNSAQSGTQLMADWKDTVSKNQSYGLTHGHGASAAATKGLEQMSQSTEQVMAITGWSEEKTNAYMHSAYNGVDGNLGVNTEALGGVVGVLSPVKAGIDISTGQKWTEEDRETLSNTTSEQQSQIQAAIESYRSGANQSIDASNRLTADERHSEAGAYATGFAANFGETQQLMNTTTKSQQEVDTLSRANSLEQREVASLTEKLEVPFQEYVEGKYKKEDGKAEQILTGSDNEARQGRADEWEKFKQTDAFKDFVLASVPSKEAHDNHFNGEPTQAEWQEMVGEQYKGKALGQTSEVILNQHEQRGGTETYYAPEAHTQIVDDTRDQFERTSAHVDAPASLQETDKQTRT</sequence>
<keyword evidence="1" id="KW-0614">Plasmid</keyword>
<protein>
    <submittedName>
        <fullName evidence="1">Conjugal transfer protein TraG N-terminal domain-containing protein</fullName>
    </submittedName>
</protein>
<name>A0ACD5G7H0_9VIBR</name>
<proteinExistence type="predicted"/>
<geneLocation type="plasmid" evidence="1 2">
    <name>unnamed6</name>
</geneLocation>
<dbReference type="Proteomes" id="UP000235310">
    <property type="component" value="Plasmid unnamed6"/>
</dbReference>